<dbReference type="GO" id="GO:0046452">
    <property type="term" value="P:dihydrofolate metabolic process"/>
    <property type="evidence" value="ECO:0007669"/>
    <property type="project" value="TreeGrafter"/>
</dbReference>
<comment type="similarity">
    <text evidence="2">Belongs to the dihydrofolate reductase family.</text>
</comment>
<sequence length="302" mass="35010">MLGSKKRERKAIDPDQKEMIENARLRIKQKRRLFTHFVVFLIGSVGLIIASQLLIQEEIPQFLGIDWWIWVIMVWFLLLAYHAFNVFITKRILGPEWEKRQYERLVQKQVDKIQKLQSKVDKNHPLPEVKLDNPMAPLPNSKTITMIAAAGENNELGKNGEIVWHLPDDFKRFKALTTGHHIIMGRKTFDSFDKPLPNRTHIVITRDKNYTSDHAIIVHDMDTALAAVGNDASPFIIGGGEIYSLGMSYANKIELTRVHGTFDADAYFPRIDKSKWKLVNSTSHGTDERHKYSFDYETWELR</sequence>
<dbReference type="UniPathway" id="UPA00077">
    <property type="reaction ID" value="UER00158"/>
</dbReference>
<proteinExistence type="inferred from homology"/>
<dbReference type="Gene3D" id="3.40.430.10">
    <property type="entry name" value="Dihydrofolate Reductase, subunit A"/>
    <property type="match status" value="1"/>
</dbReference>
<evidence type="ECO:0000256" key="8">
    <source>
        <dbReference type="SAM" id="Phobius"/>
    </source>
</evidence>
<evidence type="ECO:0000256" key="2">
    <source>
        <dbReference type="ARBA" id="ARBA00009539"/>
    </source>
</evidence>
<keyword evidence="6" id="KW-0560">Oxidoreductase</keyword>
<keyword evidence="11" id="KW-1185">Reference proteome</keyword>
<dbReference type="CDD" id="cd00209">
    <property type="entry name" value="DHFR"/>
    <property type="match status" value="1"/>
</dbReference>
<keyword evidence="8" id="KW-0472">Membrane</keyword>
<evidence type="ECO:0000256" key="7">
    <source>
        <dbReference type="ARBA" id="ARBA00025067"/>
    </source>
</evidence>
<comment type="pathway">
    <text evidence="1">Cofactor biosynthesis; tetrahydrofolate biosynthesis; 5,6,7,8-tetrahydrofolate from 7,8-dihydrofolate: step 1/1.</text>
</comment>
<dbReference type="GO" id="GO:0005829">
    <property type="term" value="C:cytosol"/>
    <property type="evidence" value="ECO:0007669"/>
    <property type="project" value="TreeGrafter"/>
</dbReference>
<keyword evidence="8" id="KW-1133">Transmembrane helix</keyword>
<dbReference type="GO" id="GO:0050661">
    <property type="term" value="F:NADP binding"/>
    <property type="evidence" value="ECO:0007669"/>
    <property type="project" value="InterPro"/>
</dbReference>
<keyword evidence="8" id="KW-0812">Transmembrane</keyword>
<dbReference type="SUPFAM" id="SSF53597">
    <property type="entry name" value="Dihydrofolate reductase-like"/>
    <property type="match status" value="1"/>
</dbReference>
<dbReference type="GO" id="GO:0046654">
    <property type="term" value="P:tetrahydrofolate biosynthetic process"/>
    <property type="evidence" value="ECO:0007669"/>
    <property type="project" value="UniProtKB-UniPathway"/>
</dbReference>
<name>A0A2S9WWW0_9FLAO</name>
<dbReference type="Pfam" id="PF00186">
    <property type="entry name" value="DHFR_1"/>
    <property type="match status" value="1"/>
</dbReference>
<feature type="transmembrane region" description="Helical" evidence="8">
    <location>
        <begin position="67"/>
        <end position="88"/>
    </location>
</feature>
<feature type="domain" description="DHFR" evidence="9">
    <location>
        <begin position="143"/>
        <end position="301"/>
    </location>
</feature>
<comment type="function">
    <text evidence="7">Key enzyme in folate metabolism. Catalyzes an essential reaction for de novo glycine and purine synthesis, and for DNA precursor synthesis.</text>
</comment>
<dbReference type="PROSITE" id="PS51330">
    <property type="entry name" value="DHFR_2"/>
    <property type="match status" value="1"/>
</dbReference>
<dbReference type="AlphaFoldDB" id="A0A2S9WWW0"/>
<dbReference type="EMBL" id="MQUC01000003">
    <property type="protein sequence ID" value="PRP67967.1"/>
    <property type="molecule type" value="Genomic_DNA"/>
</dbReference>
<dbReference type="InterPro" id="IPR001796">
    <property type="entry name" value="DHFR_dom"/>
</dbReference>
<dbReference type="InterPro" id="IPR025698">
    <property type="entry name" value="2TM_dom"/>
</dbReference>
<gene>
    <name evidence="10" type="ORF">BST86_13145</name>
</gene>
<dbReference type="OrthoDB" id="9804315at2"/>
<accession>A0A2S9WWW0</accession>
<comment type="caution">
    <text evidence="10">The sequence shown here is derived from an EMBL/GenBank/DDBJ whole genome shotgun (WGS) entry which is preliminary data.</text>
</comment>
<organism evidence="10 11">
    <name type="scientific">Nonlabens agnitus</name>
    <dbReference type="NCBI Taxonomy" id="870484"/>
    <lineage>
        <taxon>Bacteria</taxon>
        <taxon>Pseudomonadati</taxon>
        <taxon>Bacteroidota</taxon>
        <taxon>Flavobacteriia</taxon>
        <taxon>Flavobacteriales</taxon>
        <taxon>Flavobacteriaceae</taxon>
        <taxon>Nonlabens</taxon>
    </lineage>
</organism>
<dbReference type="PANTHER" id="PTHR48069:SF3">
    <property type="entry name" value="DIHYDROFOLATE REDUCTASE"/>
    <property type="match status" value="1"/>
</dbReference>
<evidence type="ECO:0000313" key="10">
    <source>
        <dbReference type="EMBL" id="PRP67967.1"/>
    </source>
</evidence>
<evidence type="ECO:0000256" key="6">
    <source>
        <dbReference type="ARBA" id="ARBA00023002"/>
    </source>
</evidence>
<dbReference type="GO" id="GO:0006730">
    <property type="term" value="P:one-carbon metabolic process"/>
    <property type="evidence" value="ECO:0007669"/>
    <property type="project" value="UniProtKB-KW"/>
</dbReference>
<reference evidence="10 11" key="1">
    <citation type="submission" date="2016-11" db="EMBL/GenBank/DDBJ databases">
        <title>Trade-off between light-utilization and light-protection in marine flavobacteria.</title>
        <authorList>
            <person name="Kumagai Y."/>
        </authorList>
    </citation>
    <scope>NUCLEOTIDE SEQUENCE [LARGE SCALE GENOMIC DNA]</scope>
    <source>
        <strain evidence="10 11">JCM 17109</strain>
    </source>
</reference>
<evidence type="ECO:0000256" key="3">
    <source>
        <dbReference type="ARBA" id="ARBA00012856"/>
    </source>
</evidence>
<feature type="transmembrane region" description="Helical" evidence="8">
    <location>
        <begin position="33"/>
        <end position="55"/>
    </location>
</feature>
<keyword evidence="5" id="KW-0521">NADP</keyword>
<evidence type="ECO:0000256" key="4">
    <source>
        <dbReference type="ARBA" id="ARBA00022563"/>
    </source>
</evidence>
<dbReference type="EC" id="1.5.1.3" evidence="3"/>
<dbReference type="Proteomes" id="UP000239532">
    <property type="component" value="Unassembled WGS sequence"/>
</dbReference>
<evidence type="ECO:0000256" key="1">
    <source>
        <dbReference type="ARBA" id="ARBA00004903"/>
    </source>
</evidence>
<evidence type="ECO:0000313" key="11">
    <source>
        <dbReference type="Proteomes" id="UP000239532"/>
    </source>
</evidence>
<dbReference type="PANTHER" id="PTHR48069">
    <property type="entry name" value="DIHYDROFOLATE REDUCTASE"/>
    <property type="match status" value="1"/>
</dbReference>
<dbReference type="PRINTS" id="PR00070">
    <property type="entry name" value="DHFR"/>
</dbReference>
<dbReference type="InterPro" id="IPR024072">
    <property type="entry name" value="DHFR-like_dom_sf"/>
</dbReference>
<dbReference type="RefSeq" id="WP_105983656.1">
    <property type="nucleotide sequence ID" value="NZ_MQUC01000003.1"/>
</dbReference>
<dbReference type="InterPro" id="IPR012259">
    <property type="entry name" value="DHFR"/>
</dbReference>
<protein>
    <recommendedName>
        <fullName evidence="3">dihydrofolate reductase</fullName>
        <ecNumber evidence="3">1.5.1.3</ecNumber>
    </recommendedName>
</protein>
<dbReference type="GO" id="GO:0046655">
    <property type="term" value="P:folic acid metabolic process"/>
    <property type="evidence" value="ECO:0007669"/>
    <property type="project" value="TreeGrafter"/>
</dbReference>
<dbReference type="Pfam" id="PF13239">
    <property type="entry name" value="2TM"/>
    <property type="match status" value="1"/>
</dbReference>
<keyword evidence="4" id="KW-0554">One-carbon metabolism</keyword>
<evidence type="ECO:0000256" key="5">
    <source>
        <dbReference type="ARBA" id="ARBA00022857"/>
    </source>
</evidence>
<dbReference type="GO" id="GO:0004146">
    <property type="term" value="F:dihydrofolate reductase activity"/>
    <property type="evidence" value="ECO:0007669"/>
    <property type="project" value="UniProtKB-EC"/>
</dbReference>
<evidence type="ECO:0000259" key="9">
    <source>
        <dbReference type="PROSITE" id="PS51330"/>
    </source>
</evidence>